<comment type="caution">
    <text evidence="1">The sequence shown here is derived from an EMBL/GenBank/DDBJ whole genome shotgun (WGS) entry which is preliminary data.</text>
</comment>
<evidence type="ECO:0000313" key="1">
    <source>
        <dbReference type="EMBL" id="EMJ37462.1"/>
    </source>
</evidence>
<proteinExistence type="predicted"/>
<evidence type="ECO:0000313" key="2">
    <source>
        <dbReference type="Proteomes" id="UP000012164"/>
    </source>
</evidence>
<protein>
    <submittedName>
        <fullName evidence="1">Uncharacterized protein</fullName>
    </submittedName>
</protein>
<dbReference type="Proteomes" id="UP000012164">
    <property type="component" value="Unassembled WGS sequence"/>
</dbReference>
<gene>
    <name evidence="1" type="ORF">LEP1GSC079_3358</name>
</gene>
<dbReference type="EMBL" id="AKWR02000084">
    <property type="protein sequence ID" value="EMJ37462.1"/>
    <property type="molecule type" value="Genomic_DNA"/>
</dbReference>
<name>A0A0F6IHD7_LEPIR</name>
<sequence>MAAFRPSMNLVTKGRIIILKTFKVHLSNKSRKNITYWERMWMSRRSVIEAIISHFKHDYN</sequence>
<organism evidence="1 2">
    <name type="scientific">Leptospira interrogans str. FPW1039</name>
    <dbReference type="NCBI Taxonomy" id="1193040"/>
    <lineage>
        <taxon>Bacteria</taxon>
        <taxon>Pseudomonadati</taxon>
        <taxon>Spirochaetota</taxon>
        <taxon>Spirochaetia</taxon>
        <taxon>Leptospirales</taxon>
        <taxon>Leptospiraceae</taxon>
        <taxon>Leptospira</taxon>
    </lineage>
</organism>
<dbReference type="AlphaFoldDB" id="A0A0F6IHD7"/>
<reference evidence="1 2" key="1">
    <citation type="submission" date="2013-01" db="EMBL/GenBank/DDBJ databases">
        <authorList>
            <person name="Harkins D.M."/>
            <person name="Durkin A.S."/>
            <person name="Brinkac L.M."/>
            <person name="Haft D.H."/>
            <person name="Selengut J.D."/>
            <person name="Sanka R."/>
            <person name="DePew J."/>
            <person name="Purushe J."/>
            <person name="Peacock S.J."/>
            <person name="Thaipadungpanit J."/>
            <person name="Wuthiekanun V.W."/>
            <person name="Day N.P."/>
            <person name="Vinetz J.M."/>
            <person name="Sutton G.G."/>
            <person name="Nierman W.C."/>
            <person name="Fouts D.E."/>
        </authorList>
    </citation>
    <scope>NUCLEOTIDE SEQUENCE [LARGE SCALE GENOMIC DNA]</scope>
    <source>
        <strain evidence="1 2">FPW1039</strain>
    </source>
</reference>
<accession>A0A0F6IHD7</accession>